<dbReference type="InterPro" id="IPR047167">
    <property type="entry name" value="NFE2-like"/>
</dbReference>
<dbReference type="GO" id="GO:0000978">
    <property type="term" value="F:RNA polymerase II cis-regulatory region sequence-specific DNA binding"/>
    <property type="evidence" value="ECO:0000318"/>
    <property type="project" value="GO_Central"/>
</dbReference>
<reference evidence="9" key="3">
    <citation type="submission" date="2025-09" db="UniProtKB">
        <authorList>
            <consortium name="Ensembl"/>
        </authorList>
    </citation>
    <scope>IDENTIFICATION</scope>
</reference>
<keyword evidence="3" id="KW-0238">DNA-binding</keyword>
<name>A0A5F8GQA7_MONDO</name>
<evidence type="ECO:0000259" key="8">
    <source>
        <dbReference type="PROSITE" id="PS50217"/>
    </source>
</evidence>
<reference evidence="9 10" key="1">
    <citation type="journal article" date="2007" name="Nature">
        <title>Genome of the marsupial Monodelphis domestica reveals innovation in non-coding sequences.</title>
        <authorList>
            <person name="Mikkelsen T.S."/>
            <person name="Wakefield M.J."/>
            <person name="Aken B."/>
            <person name="Amemiya C.T."/>
            <person name="Chang J.L."/>
            <person name="Duke S."/>
            <person name="Garber M."/>
            <person name="Gentles A.J."/>
            <person name="Goodstadt L."/>
            <person name="Heger A."/>
            <person name="Jurka J."/>
            <person name="Kamal M."/>
            <person name="Mauceli E."/>
            <person name="Searle S.M."/>
            <person name="Sharpe T."/>
            <person name="Baker M.L."/>
            <person name="Batzer M.A."/>
            <person name="Benos P.V."/>
            <person name="Belov K."/>
            <person name="Clamp M."/>
            <person name="Cook A."/>
            <person name="Cuff J."/>
            <person name="Das R."/>
            <person name="Davidow L."/>
            <person name="Deakin J.E."/>
            <person name="Fazzari M.J."/>
            <person name="Glass J.L."/>
            <person name="Grabherr M."/>
            <person name="Greally J.M."/>
            <person name="Gu W."/>
            <person name="Hore T.A."/>
            <person name="Huttley G.A."/>
            <person name="Kleber M."/>
            <person name="Jirtle R.L."/>
            <person name="Koina E."/>
            <person name="Lee J.T."/>
            <person name="Mahony S."/>
            <person name="Marra M.A."/>
            <person name="Miller R.D."/>
            <person name="Nicholls R.D."/>
            <person name="Oda M."/>
            <person name="Papenfuss A.T."/>
            <person name="Parra Z.E."/>
            <person name="Pollock D.D."/>
            <person name="Ray D.A."/>
            <person name="Schein J.E."/>
            <person name="Speed T.P."/>
            <person name="Thompson K."/>
            <person name="VandeBerg J.L."/>
            <person name="Wade C.M."/>
            <person name="Walker J.A."/>
            <person name="Waters P.D."/>
            <person name="Webber C."/>
            <person name="Weidman J.R."/>
            <person name="Xie X."/>
            <person name="Zody M.C."/>
            <person name="Baldwin J."/>
            <person name="Abdouelleil A."/>
            <person name="Abdulkadir J."/>
            <person name="Abebe A."/>
            <person name="Abera B."/>
            <person name="Abreu J."/>
            <person name="Acer S.C."/>
            <person name="Aftuck L."/>
            <person name="Alexander A."/>
            <person name="An P."/>
            <person name="Anderson E."/>
            <person name="Anderson S."/>
            <person name="Arachi H."/>
            <person name="Azer M."/>
            <person name="Bachantsang P."/>
            <person name="Barry A."/>
            <person name="Bayul T."/>
            <person name="Berlin A."/>
            <person name="Bessette D."/>
            <person name="Bloom T."/>
            <person name="Bloom T."/>
            <person name="Boguslavskiy L."/>
            <person name="Bonnet C."/>
            <person name="Boukhgalter B."/>
            <person name="Bourzgui I."/>
            <person name="Brown A."/>
            <person name="Cahill P."/>
            <person name="Channer S."/>
            <person name="Cheshatsang Y."/>
            <person name="Chuda L."/>
            <person name="Citroen M."/>
            <person name="Collymore A."/>
            <person name="Cooke P."/>
            <person name="Costello M."/>
            <person name="D'Aco K."/>
            <person name="Daza R."/>
            <person name="De Haan G."/>
            <person name="DeGray S."/>
            <person name="DeMaso C."/>
            <person name="Dhargay N."/>
            <person name="Dooley K."/>
            <person name="Dooley E."/>
            <person name="Doricent M."/>
            <person name="Dorje P."/>
            <person name="Dorjee K."/>
            <person name="Dupes A."/>
            <person name="Elong R."/>
            <person name="Falk J."/>
            <person name="Farina A."/>
            <person name="Faro S."/>
            <person name="Ferguson D."/>
            <person name="Fisher S."/>
            <person name="Foley C.D."/>
            <person name="Franke A."/>
            <person name="Friedrich D."/>
            <person name="Gadbois L."/>
            <person name="Gearin G."/>
            <person name="Gearin C.R."/>
            <person name="Giannoukos G."/>
            <person name="Goode T."/>
            <person name="Graham J."/>
            <person name="Grandbois E."/>
            <person name="Grewal S."/>
            <person name="Gyaltsen K."/>
            <person name="Hafez N."/>
            <person name="Hagos B."/>
            <person name="Hall J."/>
            <person name="Henson C."/>
            <person name="Hollinger A."/>
            <person name="Honan T."/>
            <person name="Huard M.D."/>
            <person name="Hughes L."/>
            <person name="Hurhula B."/>
            <person name="Husby M.E."/>
            <person name="Kamat A."/>
            <person name="Kanga B."/>
            <person name="Kashin S."/>
            <person name="Khazanovich D."/>
            <person name="Kisner P."/>
            <person name="Lance K."/>
            <person name="Lara M."/>
            <person name="Lee W."/>
            <person name="Lennon N."/>
            <person name="Letendre F."/>
            <person name="LeVine R."/>
            <person name="Lipovsky A."/>
            <person name="Liu X."/>
            <person name="Liu J."/>
            <person name="Liu S."/>
            <person name="Lokyitsang T."/>
            <person name="Lokyitsang Y."/>
            <person name="Lubonja R."/>
            <person name="Lui A."/>
            <person name="MacDonald P."/>
            <person name="Magnisalis V."/>
            <person name="Maru K."/>
            <person name="Matthews C."/>
            <person name="McCusker W."/>
            <person name="McDonough S."/>
            <person name="Mehta T."/>
            <person name="Meldrim J."/>
            <person name="Meneus L."/>
            <person name="Mihai O."/>
            <person name="Mihalev A."/>
            <person name="Mihova T."/>
            <person name="Mittelman R."/>
            <person name="Mlenga V."/>
            <person name="Montmayeur A."/>
            <person name="Mulrain L."/>
            <person name="Navidi A."/>
            <person name="Naylor J."/>
            <person name="Negash T."/>
            <person name="Nguyen T."/>
            <person name="Nguyen N."/>
            <person name="Nicol R."/>
            <person name="Norbu C."/>
            <person name="Norbu N."/>
            <person name="Novod N."/>
            <person name="O'Neill B."/>
            <person name="Osman S."/>
            <person name="Markiewicz E."/>
            <person name="Oyono O.L."/>
            <person name="Patti C."/>
            <person name="Phunkhang P."/>
            <person name="Pierre F."/>
            <person name="Priest M."/>
            <person name="Raghuraman S."/>
            <person name="Rege F."/>
            <person name="Reyes R."/>
            <person name="Rise C."/>
            <person name="Rogov P."/>
            <person name="Ross K."/>
            <person name="Ryan E."/>
            <person name="Settipalli S."/>
            <person name="Shea T."/>
            <person name="Sherpa N."/>
            <person name="Shi L."/>
            <person name="Shih D."/>
            <person name="Sparrow T."/>
            <person name="Spaulding J."/>
            <person name="Stalker J."/>
            <person name="Stange-Thomann N."/>
            <person name="Stavropoulos S."/>
            <person name="Stone C."/>
            <person name="Strader C."/>
            <person name="Tesfaye S."/>
            <person name="Thomson T."/>
            <person name="Thoulutsang Y."/>
            <person name="Thoulutsang D."/>
            <person name="Topham K."/>
            <person name="Topping I."/>
            <person name="Tsamla T."/>
            <person name="Vassiliev H."/>
            <person name="Vo A."/>
            <person name="Wangchuk T."/>
            <person name="Wangdi T."/>
            <person name="Weiand M."/>
            <person name="Wilkinson J."/>
            <person name="Wilson A."/>
            <person name="Yadav S."/>
            <person name="Young G."/>
            <person name="Yu Q."/>
            <person name="Zembek L."/>
            <person name="Zhong D."/>
            <person name="Zimmer A."/>
            <person name="Zwirko Z."/>
            <person name="Jaffe D.B."/>
            <person name="Alvarez P."/>
            <person name="Brockman W."/>
            <person name="Butler J."/>
            <person name="Chin C."/>
            <person name="Gnerre S."/>
            <person name="MacCallum I."/>
            <person name="Graves J.A."/>
            <person name="Ponting C.P."/>
            <person name="Breen M."/>
            <person name="Samollow P.B."/>
            <person name="Lander E.S."/>
            <person name="Lindblad-Toh K."/>
        </authorList>
    </citation>
    <scope>NUCLEOTIDE SEQUENCE [LARGE SCALE GENOMIC DNA]</scope>
</reference>
<comment type="similarity">
    <text evidence="1">Belongs to the bZIP family. CNC subfamily.</text>
</comment>
<dbReference type="OMA" id="PVEAFNH"/>
<dbReference type="AlphaFoldDB" id="A0A5F8GQA7"/>
<feature type="region of interest" description="Disordered" evidence="7">
    <location>
        <begin position="536"/>
        <end position="574"/>
    </location>
</feature>
<evidence type="ECO:0000313" key="9">
    <source>
        <dbReference type="Ensembl" id="ENSMODP00000049625.1"/>
    </source>
</evidence>
<feature type="compositionally biased region" description="Low complexity" evidence="7">
    <location>
        <begin position="363"/>
        <end position="376"/>
    </location>
</feature>
<dbReference type="InterPro" id="IPR004827">
    <property type="entry name" value="bZIP"/>
</dbReference>
<dbReference type="InParanoid" id="A0A5F8GQA7"/>
<evidence type="ECO:0000256" key="6">
    <source>
        <dbReference type="ARBA" id="ARBA00023242"/>
    </source>
</evidence>
<keyword evidence="2" id="KW-0805">Transcription regulation</keyword>
<feature type="compositionally biased region" description="Basic and acidic residues" evidence="7">
    <location>
        <begin position="545"/>
        <end position="554"/>
    </location>
</feature>
<keyword evidence="4" id="KW-0010">Activator</keyword>
<dbReference type="PROSITE" id="PS00036">
    <property type="entry name" value="BZIP_BASIC"/>
    <property type="match status" value="1"/>
</dbReference>
<dbReference type="PANTHER" id="PTHR24411">
    <property type="entry name" value="NUCLEAR FACTOR ERYTHROID 2-RELATED FACTOR"/>
    <property type="match status" value="1"/>
</dbReference>
<dbReference type="Gene3D" id="1.10.880.10">
    <property type="entry name" value="Transcription factor, Skn-1-like, DNA-binding domain"/>
    <property type="match status" value="1"/>
</dbReference>
<reference evidence="9" key="2">
    <citation type="submission" date="2025-08" db="UniProtKB">
        <authorList>
            <consortium name="Ensembl"/>
        </authorList>
    </citation>
    <scope>IDENTIFICATION</scope>
</reference>
<feature type="region of interest" description="Disordered" evidence="7">
    <location>
        <begin position="182"/>
        <end position="218"/>
    </location>
</feature>
<feature type="compositionally biased region" description="Low complexity" evidence="7">
    <location>
        <begin position="559"/>
        <end position="568"/>
    </location>
</feature>
<feature type="compositionally biased region" description="Low complexity" evidence="7">
    <location>
        <begin position="67"/>
        <end position="80"/>
    </location>
</feature>
<dbReference type="PANTHER" id="PTHR24411:SF8">
    <property type="entry name" value="NUCLEAR FACTOR ERYTHROID 2-RELATED FACTOR 3"/>
    <property type="match status" value="1"/>
</dbReference>
<dbReference type="SUPFAM" id="SSF47454">
    <property type="entry name" value="A DNA-binding domain in eukaryotic transcription factors"/>
    <property type="match status" value="1"/>
</dbReference>
<feature type="compositionally biased region" description="Low complexity" evidence="7">
    <location>
        <begin position="201"/>
        <end position="211"/>
    </location>
</feature>
<dbReference type="CDD" id="cd14720">
    <property type="entry name" value="bZIP_NFE2-like"/>
    <property type="match status" value="1"/>
</dbReference>
<evidence type="ECO:0000256" key="3">
    <source>
        <dbReference type="ARBA" id="ARBA00023125"/>
    </source>
</evidence>
<dbReference type="InterPro" id="IPR008917">
    <property type="entry name" value="TF_DNA-bd_sf"/>
</dbReference>
<feature type="compositionally biased region" description="Gly residues" evidence="7">
    <location>
        <begin position="34"/>
        <end position="45"/>
    </location>
</feature>
<feature type="region of interest" description="Disordered" evidence="7">
    <location>
        <begin position="1"/>
        <end position="80"/>
    </location>
</feature>
<dbReference type="SMART" id="SM00338">
    <property type="entry name" value="BRLZ"/>
    <property type="match status" value="1"/>
</dbReference>
<dbReference type="Proteomes" id="UP000002280">
    <property type="component" value="Chromosome 8"/>
</dbReference>
<dbReference type="PROSITE" id="PS50217">
    <property type="entry name" value="BZIP"/>
    <property type="match status" value="1"/>
</dbReference>
<evidence type="ECO:0000313" key="10">
    <source>
        <dbReference type="Proteomes" id="UP000002280"/>
    </source>
</evidence>
<feature type="region of interest" description="Disordered" evidence="7">
    <location>
        <begin position="363"/>
        <end position="389"/>
    </location>
</feature>
<dbReference type="GO" id="GO:0006357">
    <property type="term" value="P:regulation of transcription by RNA polymerase II"/>
    <property type="evidence" value="ECO:0000318"/>
    <property type="project" value="GO_Central"/>
</dbReference>
<evidence type="ECO:0000256" key="5">
    <source>
        <dbReference type="ARBA" id="ARBA00023163"/>
    </source>
</evidence>
<evidence type="ECO:0000256" key="7">
    <source>
        <dbReference type="SAM" id="MobiDB-lite"/>
    </source>
</evidence>
<organism evidence="9 10">
    <name type="scientific">Monodelphis domestica</name>
    <name type="common">Gray short-tailed opossum</name>
    <dbReference type="NCBI Taxonomy" id="13616"/>
    <lineage>
        <taxon>Eukaryota</taxon>
        <taxon>Metazoa</taxon>
        <taxon>Chordata</taxon>
        <taxon>Craniata</taxon>
        <taxon>Vertebrata</taxon>
        <taxon>Euteleostomi</taxon>
        <taxon>Mammalia</taxon>
        <taxon>Metatheria</taxon>
        <taxon>Didelphimorphia</taxon>
        <taxon>Didelphidae</taxon>
        <taxon>Monodelphis</taxon>
    </lineage>
</organism>
<sequence>MLATLPPAHCALAPGRTQAAPSPGAGARTPAGVRRGGASHGGGVEGLAAPPPPDLGPSTLCRRRCRGSSSSPPRLGPARSSVPLSLWAAARGAVGAGAGMKAGKAWWAPVHLAVLLSLGGLRVDLELGLRLPPATPPSREPPKAETAAGPRLLRELRALGAPFIPRTHVAAWLVHRVAAAGGQAPGDPGGSGGGGDENQEPEAAPEVAPQENDGDEPDPALALEDVFHWMAPHMENSLEGIPDFPEHLEAGPFLGSSVGERWQDFLSLPEPLDVSPAGDSMDAAWPYGTNLSRAISHNVSLGEAVLWGAEASERAAGAWSPEGPEGAEARARDPLFELDEVGLPAPGLDEGFERLFEEADSDSGLSLDSSLSSASGAAGGEPPCRDEGAAGGHVLHNHTYPAALRAGLPFSAEEIASMPAEAFQGVLAGGRLSAPQVALLRDIRRRGKNKVAAQNCRRRKLDLLLGLERDVGALRARRDGLRREAARCHKALGLLRRQLHALARRVFRRLHDQQGRPVDPALYALRCGRDGSVLVVPKEPAAPGLRRDTPKENGGRGAPPGAAGQDGPNSLEAR</sequence>
<evidence type="ECO:0000256" key="1">
    <source>
        <dbReference type="ARBA" id="ARBA00008157"/>
    </source>
</evidence>
<dbReference type="Ensembl" id="ENSMODT00000062294.1">
    <property type="protein sequence ID" value="ENSMODP00000049625.1"/>
    <property type="gene ID" value="ENSMODG00000045075.1"/>
</dbReference>
<feature type="compositionally biased region" description="Gly residues" evidence="7">
    <location>
        <begin position="183"/>
        <end position="196"/>
    </location>
</feature>
<evidence type="ECO:0000256" key="4">
    <source>
        <dbReference type="ARBA" id="ARBA00023159"/>
    </source>
</evidence>
<dbReference type="GO" id="GO:0005634">
    <property type="term" value="C:nucleus"/>
    <property type="evidence" value="ECO:0000318"/>
    <property type="project" value="GO_Central"/>
</dbReference>
<keyword evidence="10" id="KW-1185">Reference proteome</keyword>
<dbReference type="GeneTree" id="ENSGT00950000182892"/>
<feature type="domain" description="BZIP" evidence="8">
    <location>
        <begin position="439"/>
        <end position="502"/>
    </location>
</feature>
<dbReference type="InterPro" id="IPR004826">
    <property type="entry name" value="bZIP_Maf"/>
</dbReference>
<keyword evidence="5" id="KW-0804">Transcription</keyword>
<dbReference type="STRING" id="13616.ENSMODP00000049625"/>
<protein>
    <recommendedName>
        <fullName evidence="8">BZIP domain-containing protein</fullName>
    </recommendedName>
</protein>
<dbReference type="GO" id="GO:0000981">
    <property type="term" value="F:DNA-binding transcription factor activity, RNA polymerase II-specific"/>
    <property type="evidence" value="ECO:0000318"/>
    <property type="project" value="GO_Central"/>
</dbReference>
<accession>A0A5F8GQA7</accession>
<proteinExistence type="inferred from homology"/>
<keyword evidence="6" id="KW-0539">Nucleus</keyword>
<dbReference type="Pfam" id="PF03131">
    <property type="entry name" value="bZIP_Maf"/>
    <property type="match status" value="1"/>
</dbReference>
<dbReference type="Bgee" id="ENSMODG00000045075">
    <property type="expression patterns" value="Expressed in spinal cord and 12 other cell types or tissues"/>
</dbReference>
<evidence type="ECO:0000256" key="2">
    <source>
        <dbReference type="ARBA" id="ARBA00023015"/>
    </source>
</evidence>